<evidence type="ECO:0000256" key="9">
    <source>
        <dbReference type="ARBA" id="ARBA00023136"/>
    </source>
</evidence>
<feature type="transmembrane region" description="Helical" evidence="12">
    <location>
        <begin position="675"/>
        <end position="695"/>
    </location>
</feature>
<feature type="transmembrane region" description="Helical" evidence="12">
    <location>
        <begin position="539"/>
        <end position="557"/>
    </location>
</feature>
<evidence type="ECO:0000259" key="15">
    <source>
        <dbReference type="Pfam" id="PF17689"/>
    </source>
</evidence>
<feature type="transmembrane region" description="Helical" evidence="12">
    <location>
        <begin position="510"/>
        <end position="527"/>
    </location>
</feature>
<feature type="region of interest" description="Disordered" evidence="11">
    <location>
        <begin position="1025"/>
        <end position="1058"/>
    </location>
</feature>
<feature type="transmembrane region" description="Helical" evidence="12">
    <location>
        <begin position="595"/>
        <end position="617"/>
    </location>
</feature>
<comment type="function">
    <text evidence="1">Arabinosyl transferase responsible for the polymerization of arabinose into the arabinan of arabinogalactan.</text>
</comment>
<dbReference type="Gene3D" id="2.60.120.940">
    <property type="entry name" value="EmbC, C-terminal domain, subdomain 2"/>
    <property type="match status" value="1"/>
</dbReference>
<evidence type="ECO:0000259" key="14">
    <source>
        <dbReference type="Pfam" id="PF14896"/>
    </source>
</evidence>
<comment type="subcellular location">
    <subcellularLocation>
        <location evidence="2">Cell membrane</location>
        <topology evidence="2">Multi-pass membrane protein</topology>
    </subcellularLocation>
</comment>
<feature type="transmembrane region" description="Helical" evidence="12">
    <location>
        <begin position="397"/>
        <end position="413"/>
    </location>
</feature>
<dbReference type="Gene3D" id="3.40.190.160">
    <property type="match status" value="1"/>
</dbReference>
<feature type="transmembrane region" description="Helical" evidence="12">
    <location>
        <begin position="20"/>
        <end position="41"/>
    </location>
</feature>
<keyword evidence="8 12" id="KW-1133">Transmembrane helix</keyword>
<feature type="transmembrane region" description="Helical" evidence="12">
    <location>
        <begin position="563"/>
        <end position="583"/>
    </location>
</feature>
<accession>A0ABV4CL37</accession>
<feature type="transmembrane region" description="Helical" evidence="12">
    <location>
        <begin position="318"/>
        <end position="339"/>
    </location>
</feature>
<keyword evidence="5" id="KW-0328">Glycosyltransferase</keyword>
<keyword evidence="6" id="KW-0808">Transferase</keyword>
<feature type="transmembrane region" description="Helical" evidence="12">
    <location>
        <begin position="442"/>
        <end position="464"/>
    </location>
</feature>
<evidence type="ECO:0000256" key="11">
    <source>
        <dbReference type="SAM" id="MobiDB-lite"/>
    </source>
</evidence>
<feature type="transmembrane region" description="Helical" evidence="12">
    <location>
        <begin position="637"/>
        <end position="654"/>
    </location>
</feature>
<protein>
    <submittedName>
        <fullName evidence="16">Arabinosyltransferase domain-containing protein</fullName>
    </submittedName>
</protein>
<dbReference type="RefSeq" id="WP_369775200.1">
    <property type="nucleotide sequence ID" value="NZ_JBGEHV010000043.1"/>
</dbReference>
<keyword evidence="4" id="KW-1003">Cell membrane</keyword>
<evidence type="ECO:0000256" key="2">
    <source>
        <dbReference type="ARBA" id="ARBA00004651"/>
    </source>
</evidence>
<sequence>MALRSRPVADRDVSPRTRKARWWAALLGLAGALLAVAVPFLPVKHDVTTLRWPTSHGTESVEAPLVTYAPLWLDAEVPCAAARDLDARTTGPAVLLSTNAPDSPYGALSGLSATIDGGQVSLFSKGELTGTAPLPAGNCSLTVHADAEGTEAAVGGEQLAALTGDQRPQLTGVFSDFDDAVDDVRGMSFEARVDDRFASYATGLKLAVMALAVLCFLGSVFALRRLDDRGGRRAPRLAPSRWWRPTAQDTVVVGVLLVWWLIGAMTADDGYILTMARSAESAGYVTNYFRWFANPESPFGWHYELLALWVQISTATPWVRLPALLMGIGSWLLISRGVLPRLGRQVRRSGAAVWAAAMVFLASWLPYNNGIRPEPVVVLFTLLSLCLVERAVATRRLTPAVLGLVAAAFGLGVNPHGMVAVLPFVVAIKPLLAMVRERIRQFGVLPVLAPIAASGLVLLVAVFADQTFRSVLEAVELKQMFGPNGKWYEELSRYTLLFSGGQDGSLSRRVPVLLLILCVVTTGAVLLRRNRIRGAALGPSRRLLAMAALCFVALALTPTKHTHHFGILAAVCGAMAALTALATSSTVLRSRRNRTGFFACLMVVCAFAVTGPNAWWYVSGWGVPWFDKPPSLDGRTLSTAFLVVAAVAGIVALVEHLRLDDNGAGEGRGRALRRGTASLTIVCSLLVAGEVATFVKGIHKQWGGYSLGADSVEQIAGASCGLSDHVEVEADPRAGVLTPSARQPTVAAPSVRPTRTETADEYLAPRTQGFARDALPTGDSSMPGQLDWDSPTGFGGDDAPLWGTYRHGDGVGELRTPWYDLPERAASGELPVVLAYAGSASGTNRLTVEWGRQTADGFEIVERSRVDEDSPDRWRDHRAQAEGATQVRLVAEDRSVGQQAWLAVSAPRVPELTSMTELVGESTTFVEWPAALVHPCLRISELRGGIAEIPEYRVSGGGPVRDIGQGWSSSDAGGPFGWLNVTSSVRELPTYLRGDLDRDWGSLYRVESFAPEALPAEAALEVHTETRNGLWSPGPLATPVTLPARAPQTSDRDDPAAE</sequence>
<evidence type="ECO:0000256" key="7">
    <source>
        <dbReference type="ARBA" id="ARBA00022692"/>
    </source>
</evidence>
<feature type="domain" description="Arabinofuranosyltransferase central" evidence="13">
    <location>
        <begin position="201"/>
        <end position="658"/>
    </location>
</feature>
<dbReference type="Gene3D" id="2.60.120.610">
    <property type="entry name" value="arabinofuranosyltransferase like domain"/>
    <property type="match status" value="1"/>
</dbReference>
<evidence type="ECO:0000256" key="10">
    <source>
        <dbReference type="ARBA" id="ARBA00023316"/>
    </source>
</evidence>
<comment type="caution">
    <text evidence="16">The sequence shown here is derived from an EMBL/GenBank/DDBJ whole genome shotgun (WGS) entry which is preliminary data.</text>
</comment>
<keyword evidence="10" id="KW-0961">Cell wall biogenesis/degradation</keyword>
<dbReference type="Pfam" id="PF17689">
    <property type="entry name" value="Arabino_trans_N"/>
    <property type="match status" value="1"/>
</dbReference>
<dbReference type="InterPro" id="IPR007680">
    <property type="entry name" value="Arabino_trans_central"/>
</dbReference>
<dbReference type="InterPro" id="IPR040920">
    <property type="entry name" value="Arabino_trans_N"/>
</dbReference>
<feature type="domain" description="Arabinosyltransferas concanavalin like" evidence="15">
    <location>
        <begin position="45"/>
        <end position="196"/>
    </location>
</feature>
<evidence type="ECO:0000256" key="5">
    <source>
        <dbReference type="ARBA" id="ARBA00022676"/>
    </source>
</evidence>
<evidence type="ECO:0000256" key="1">
    <source>
        <dbReference type="ARBA" id="ARBA00003001"/>
    </source>
</evidence>
<feature type="transmembrane region" description="Helical" evidence="12">
    <location>
        <begin position="351"/>
        <end position="367"/>
    </location>
</feature>
<dbReference type="EMBL" id="JBGEHV010000043">
    <property type="protein sequence ID" value="MEY8041825.1"/>
    <property type="molecule type" value="Genomic_DNA"/>
</dbReference>
<feature type="transmembrane region" description="Helical" evidence="12">
    <location>
        <begin position="247"/>
        <end position="267"/>
    </location>
</feature>
<dbReference type="InterPro" id="IPR042486">
    <property type="entry name" value="Arabino_trans_C_2"/>
</dbReference>
<feature type="region of interest" description="Disordered" evidence="11">
    <location>
        <begin position="771"/>
        <end position="792"/>
    </location>
</feature>
<dbReference type="Pfam" id="PF14896">
    <property type="entry name" value="Arabino_trans_C"/>
    <property type="match status" value="2"/>
</dbReference>
<keyword evidence="17" id="KW-1185">Reference proteome</keyword>
<feature type="domain" description="Arabinosyltransferase C-terminal" evidence="14">
    <location>
        <begin position="795"/>
        <end position="1036"/>
    </location>
</feature>
<proteinExistence type="inferred from homology"/>
<evidence type="ECO:0000256" key="3">
    <source>
        <dbReference type="ARBA" id="ARBA00008195"/>
    </source>
</evidence>
<organism evidence="16 17">
    <name type="scientific">Saccharopolyspora cebuensis</name>
    <dbReference type="NCBI Taxonomy" id="418759"/>
    <lineage>
        <taxon>Bacteria</taxon>
        <taxon>Bacillati</taxon>
        <taxon>Actinomycetota</taxon>
        <taxon>Actinomycetes</taxon>
        <taxon>Pseudonocardiales</taxon>
        <taxon>Pseudonocardiaceae</taxon>
        <taxon>Saccharopolyspora</taxon>
    </lineage>
</organism>
<dbReference type="InterPro" id="IPR027451">
    <property type="entry name" value="EmbABC_dom1"/>
</dbReference>
<evidence type="ECO:0000313" key="17">
    <source>
        <dbReference type="Proteomes" id="UP001564626"/>
    </source>
</evidence>
<keyword evidence="9 12" id="KW-0472">Membrane</keyword>
<gene>
    <name evidence="16" type="ORF">AB8O55_20645</name>
</gene>
<evidence type="ECO:0000313" key="16">
    <source>
        <dbReference type="EMBL" id="MEY8041825.1"/>
    </source>
</evidence>
<evidence type="ECO:0000256" key="12">
    <source>
        <dbReference type="SAM" id="Phobius"/>
    </source>
</evidence>
<evidence type="ECO:0000259" key="13">
    <source>
        <dbReference type="Pfam" id="PF04602"/>
    </source>
</evidence>
<feature type="domain" description="Arabinosyltransferase C-terminal" evidence="14">
    <location>
        <begin position="691"/>
        <end position="745"/>
    </location>
</feature>
<evidence type="ECO:0000256" key="8">
    <source>
        <dbReference type="ARBA" id="ARBA00022989"/>
    </source>
</evidence>
<feature type="transmembrane region" description="Helical" evidence="12">
    <location>
        <begin position="206"/>
        <end position="226"/>
    </location>
</feature>
<comment type="similarity">
    <text evidence="3">Belongs to the emb family.</text>
</comment>
<name>A0ABV4CL37_9PSEU</name>
<dbReference type="Proteomes" id="UP001564626">
    <property type="component" value="Unassembled WGS sequence"/>
</dbReference>
<reference evidence="16 17" key="1">
    <citation type="submission" date="2024-08" db="EMBL/GenBank/DDBJ databases">
        <title>Genome mining of Saccharopolyspora cebuensis PGLac3 from Nigerian medicinal plant.</title>
        <authorList>
            <person name="Ezeobiora C.E."/>
            <person name="Igbokwe N.H."/>
            <person name="Amin D.H."/>
            <person name="Mendie U.E."/>
        </authorList>
    </citation>
    <scope>NUCLEOTIDE SEQUENCE [LARGE SCALE GENOMIC DNA]</scope>
    <source>
        <strain evidence="16 17">PGLac3</strain>
    </source>
</reference>
<dbReference type="InterPro" id="IPR032731">
    <property type="entry name" value="Arabino_trans_C"/>
</dbReference>
<evidence type="ECO:0000256" key="4">
    <source>
        <dbReference type="ARBA" id="ARBA00022475"/>
    </source>
</evidence>
<keyword evidence="7 12" id="KW-0812">Transmembrane</keyword>
<dbReference type="Pfam" id="PF04602">
    <property type="entry name" value="Arabinose_trans"/>
    <property type="match status" value="1"/>
</dbReference>
<evidence type="ECO:0000256" key="6">
    <source>
        <dbReference type="ARBA" id="ARBA00022679"/>
    </source>
</evidence>